<reference evidence="2 3" key="1">
    <citation type="submission" date="2020-02" db="EMBL/GenBank/DDBJ databases">
        <title>Comparative genomics of the hypocrealean fungal genus Beauvera.</title>
        <authorList>
            <person name="Showalter D.N."/>
            <person name="Bushley K.E."/>
            <person name="Rehner S.A."/>
        </authorList>
    </citation>
    <scope>NUCLEOTIDE SEQUENCE [LARGE SCALE GENOMIC DNA]</scope>
    <source>
        <strain evidence="2 3">ARSEF4384</strain>
    </source>
</reference>
<comment type="caution">
    <text evidence="2">The sequence shown here is derived from an EMBL/GenBank/DDBJ whole genome shotgun (WGS) entry which is preliminary data.</text>
</comment>
<feature type="signal peptide" evidence="1">
    <location>
        <begin position="1"/>
        <end position="16"/>
    </location>
</feature>
<organism evidence="2 3">
    <name type="scientific">Beauveria asiatica</name>
    <dbReference type="NCBI Taxonomy" id="1069075"/>
    <lineage>
        <taxon>Eukaryota</taxon>
        <taxon>Fungi</taxon>
        <taxon>Dikarya</taxon>
        <taxon>Ascomycota</taxon>
        <taxon>Pezizomycotina</taxon>
        <taxon>Sordariomycetes</taxon>
        <taxon>Hypocreomycetidae</taxon>
        <taxon>Hypocreales</taxon>
        <taxon>Cordycipitaceae</taxon>
        <taxon>Beauveria</taxon>
    </lineage>
</organism>
<evidence type="ECO:0000313" key="2">
    <source>
        <dbReference type="EMBL" id="KAK8150310.1"/>
    </source>
</evidence>
<dbReference type="EMBL" id="JAAHCF010000020">
    <property type="protein sequence ID" value="KAK8150310.1"/>
    <property type="molecule type" value="Genomic_DNA"/>
</dbReference>
<sequence length="151" mass="16246">MKSPIILATLFAGSLAAVPLPLPGICDPNLLNCALVDTAIREARTVAWPFLPKCIHTEAAIKDAIEAFNYKIGCGQPPPEPEAPPADEQCDCKELNAAIEKGEGVLRLFIGCYKGYCEAVKEAIRVFKKRAGCKKEAGDMARDIEVTCRAA</sequence>
<keyword evidence="3" id="KW-1185">Reference proteome</keyword>
<dbReference type="AlphaFoldDB" id="A0AAW0S7Z1"/>
<evidence type="ECO:0000313" key="3">
    <source>
        <dbReference type="Proteomes" id="UP001397290"/>
    </source>
</evidence>
<dbReference type="Proteomes" id="UP001397290">
    <property type="component" value="Unassembled WGS sequence"/>
</dbReference>
<keyword evidence="1" id="KW-0732">Signal</keyword>
<evidence type="ECO:0000256" key="1">
    <source>
        <dbReference type="SAM" id="SignalP"/>
    </source>
</evidence>
<name>A0AAW0S7Z1_9HYPO</name>
<protein>
    <submittedName>
        <fullName evidence="2">Uncharacterized protein</fullName>
    </submittedName>
</protein>
<feature type="chain" id="PRO_5043665198" evidence="1">
    <location>
        <begin position="17"/>
        <end position="151"/>
    </location>
</feature>
<gene>
    <name evidence="2" type="ORF">G3M48_002880</name>
</gene>
<proteinExistence type="predicted"/>
<accession>A0AAW0S7Z1</accession>